<sequence length="247" mass="27509">MGLFSKILAGGLGWAVGGPVGAIIGVVAASLLGGGARRLEQTRYDTVNQRTAAQNDFKVAMLVLMAAVMKADGSVVKSELNVVKSYLLKHYGEDEALDALRMLRELLKQDIDYRAVAGQVRMNVTYSARLQLLHVLFSIAMSDGQMPEREMAVVKAIADAMGVYDSDFRSIMAMFSVSRNEDWAYEVLEIKKEATDDEVKKAYRRMAMKYHPDKLAGMGEDIKQQSTEKFRKINEAYEHIKSVRGMK</sequence>
<evidence type="ECO:0000313" key="3">
    <source>
        <dbReference type="EMBL" id="MBO8440349.1"/>
    </source>
</evidence>
<accession>A0A940DN77</accession>
<organism evidence="3 4">
    <name type="scientific">Candidatus Aphodosoma intestinipullorum</name>
    <dbReference type="NCBI Taxonomy" id="2840674"/>
    <lineage>
        <taxon>Bacteria</taxon>
        <taxon>Pseudomonadati</taxon>
        <taxon>Bacteroidota</taxon>
        <taxon>Bacteroidia</taxon>
        <taxon>Bacteroidales</taxon>
        <taxon>Candidatus Aphodosoma</taxon>
    </lineage>
</organism>
<dbReference type="Pfam" id="PF00226">
    <property type="entry name" value="DnaJ"/>
    <property type="match status" value="1"/>
</dbReference>
<dbReference type="PANTHER" id="PTHR24074">
    <property type="entry name" value="CO-CHAPERONE PROTEIN DJLA"/>
    <property type="match status" value="1"/>
</dbReference>
<keyword evidence="1" id="KW-1133">Transmembrane helix</keyword>
<dbReference type="Proteomes" id="UP000712007">
    <property type="component" value="Unassembled WGS sequence"/>
</dbReference>
<gene>
    <name evidence="3" type="ORF">IAC51_06835</name>
</gene>
<keyword evidence="1" id="KW-0472">Membrane</keyword>
<dbReference type="SMART" id="SM00271">
    <property type="entry name" value="DnaJ"/>
    <property type="match status" value="1"/>
</dbReference>
<reference evidence="3" key="2">
    <citation type="journal article" date="2021" name="PeerJ">
        <title>Extensive microbial diversity within the chicken gut microbiome revealed by metagenomics and culture.</title>
        <authorList>
            <person name="Gilroy R."/>
            <person name="Ravi A."/>
            <person name="Getino M."/>
            <person name="Pursley I."/>
            <person name="Horton D.L."/>
            <person name="Alikhan N.F."/>
            <person name="Baker D."/>
            <person name="Gharbi K."/>
            <person name="Hall N."/>
            <person name="Watson M."/>
            <person name="Adriaenssens E.M."/>
            <person name="Foster-Nyarko E."/>
            <person name="Jarju S."/>
            <person name="Secka A."/>
            <person name="Antonio M."/>
            <person name="Oren A."/>
            <person name="Chaudhuri R.R."/>
            <person name="La Ragione R."/>
            <person name="Hildebrand F."/>
            <person name="Pallen M.J."/>
        </authorList>
    </citation>
    <scope>NUCLEOTIDE SEQUENCE</scope>
    <source>
        <strain evidence="3">3924</strain>
    </source>
</reference>
<dbReference type="AlphaFoldDB" id="A0A940DN77"/>
<dbReference type="PRINTS" id="PR00625">
    <property type="entry name" value="JDOMAIN"/>
</dbReference>
<keyword evidence="1" id="KW-0812">Transmembrane</keyword>
<dbReference type="InterPro" id="IPR007791">
    <property type="entry name" value="DjlA_N"/>
</dbReference>
<dbReference type="Pfam" id="PF05099">
    <property type="entry name" value="TerB"/>
    <property type="match status" value="1"/>
</dbReference>
<feature type="transmembrane region" description="Helical" evidence="1">
    <location>
        <begin position="12"/>
        <end position="33"/>
    </location>
</feature>
<evidence type="ECO:0000256" key="1">
    <source>
        <dbReference type="SAM" id="Phobius"/>
    </source>
</evidence>
<evidence type="ECO:0000313" key="4">
    <source>
        <dbReference type="Proteomes" id="UP000712007"/>
    </source>
</evidence>
<dbReference type="SUPFAM" id="SSF46565">
    <property type="entry name" value="Chaperone J-domain"/>
    <property type="match status" value="1"/>
</dbReference>
<name>A0A940DN77_9BACT</name>
<dbReference type="EMBL" id="JADIMV010000117">
    <property type="protein sequence ID" value="MBO8440349.1"/>
    <property type="molecule type" value="Genomic_DNA"/>
</dbReference>
<dbReference type="InterPro" id="IPR050817">
    <property type="entry name" value="DjlA_DnaK_co-chaperone"/>
</dbReference>
<protein>
    <submittedName>
        <fullName evidence="3">TerB family tellurite resistance protein</fullName>
    </submittedName>
</protein>
<evidence type="ECO:0000259" key="2">
    <source>
        <dbReference type="PROSITE" id="PS50076"/>
    </source>
</evidence>
<dbReference type="CDD" id="cd06257">
    <property type="entry name" value="DnaJ"/>
    <property type="match status" value="1"/>
</dbReference>
<dbReference type="InterPro" id="IPR036869">
    <property type="entry name" value="J_dom_sf"/>
</dbReference>
<dbReference type="InterPro" id="IPR029024">
    <property type="entry name" value="TerB-like"/>
</dbReference>
<feature type="domain" description="J" evidence="2">
    <location>
        <begin position="183"/>
        <end position="247"/>
    </location>
</feature>
<dbReference type="PROSITE" id="PS50076">
    <property type="entry name" value="DNAJ_2"/>
    <property type="match status" value="1"/>
</dbReference>
<comment type="caution">
    <text evidence="3">The sequence shown here is derived from an EMBL/GenBank/DDBJ whole genome shotgun (WGS) entry which is preliminary data.</text>
</comment>
<dbReference type="InterPro" id="IPR001623">
    <property type="entry name" value="DnaJ_domain"/>
</dbReference>
<dbReference type="Gene3D" id="1.10.3680.10">
    <property type="entry name" value="TerB-like"/>
    <property type="match status" value="1"/>
</dbReference>
<dbReference type="Gene3D" id="1.10.287.110">
    <property type="entry name" value="DnaJ domain"/>
    <property type="match status" value="1"/>
</dbReference>
<reference evidence="3" key="1">
    <citation type="submission" date="2020-10" db="EMBL/GenBank/DDBJ databases">
        <authorList>
            <person name="Gilroy R."/>
        </authorList>
    </citation>
    <scope>NUCLEOTIDE SEQUENCE</scope>
    <source>
        <strain evidence="3">3924</strain>
    </source>
</reference>
<proteinExistence type="predicted"/>